<evidence type="ECO:0000313" key="2">
    <source>
        <dbReference type="Proteomes" id="UP000245370"/>
    </source>
</evidence>
<dbReference type="EMBL" id="QFRJ01000003">
    <property type="protein sequence ID" value="PWH86088.1"/>
    <property type="molecule type" value="Genomic_DNA"/>
</dbReference>
<accession>A0A2U2XE55</accession>
<comment type="caution">
    <text evidence="1">The sequence shown here is derived from an EMBL/GenBank/DDBJ whole genome shotgun (WGS) entry which is preliminary data.</text>
</comment>
<keyword evidence="2" id="KW-1185">Reference proteome</keyword>
<reference evidence="1 2" key="1">
    <citation type="submission" date="2018-05" db="EMBL/GenBank/DDBJ databases">
        <title>Brumimicrobium oceani sp. nov., isolated from coastal sediment.</title>
        <authorList>
            <person name="Kou Y."/>
        </authorList>
    </citation>
    <scope>NUCLEOTIDE SEQUENCE [LARGE SCALE GENOMIC DNA]</scope>
    <source>
        <strain evidence="1 2">C305</strain>
    </source>
</reference>
<name>A0A2U2XE55_9FLAO</name>
<organism evidence="1 2">
    <name type="scientific">Brumimicrobium oceani</name>
    <dbReference type="NCBI Taxonomy" id="2100725"/>
    <lineage>
        <taxon>Bacteria</taxon>
        <taxon>Pseudomonadati</taxon>
        <taxon>Bacteroidota</taxon>
        <taxon>Flavobacteriia</taxon>
        <taxon>Flavobacteriales</taxon>
        <taxon>Crocinitomicaceae</taxon>
        <taxon>Brumimicrobium</taxon>
    </lineage>
</organism>
<sequence length="226" mass="26332">MEIKKKSVVELLEERSILKQDVYATTLACYKKFKSVVEEELAEFRLKITDERVRLKFDYNGDFETHAYVGSDVLVFNMHTNVFTFPPDNPIWKNSYIEEDNKLGYFGVINIYNFLAESFLQKRMNDAGYLIGRIFINKDGHFMIEGKGELSYYFKNIRTNTFDLATMKSIFEVAVKHAAEFDLQTPPYNKVSIVSVQQIKTLSSAQELKTGKRLGFKFKAENEKKY</sequence>
<proteinExistence type="predicted"/>
<evidence type="ECO:0000313" key="1">
    <source>
        <dbReference type="EMBL" id="PWH86088.1"/>
    </source>
</evidence>
<dbReference type="Proteomes" id="UP000245370">
    <property type="component" value="Unassembled WGS sequence"/>
</dbReference>
<dbReference type="RefSeq" id="WP_109358897.1">
    <property type="nucleotide sequence ID" value="NZ_QFRJ01000003.1"/>
</dbReference>
<gene>
    <name evidence="1" type="ORF">DIT68_05900</name>
</gene>
<dbReference type="OrthoDB" id="1003648at2"/>
<reference evidence="1 2" key="2">
    <citation type="submission" date="2018-05" db="EMBL/GenBank/DDBJ databases">
        <authorList>
            <person name="Lanie J.A."/>
            <person name="Ng W.-L."/>
            <person name="Kazmierczak K.M."/>
            <person name="Andrzejewski T.M."/>
            <person name="Davidsen T.M."/>
            <person name="Wayne K.J."/>
            <person name="Tettelin H."/>
            <person name="Glass J.I."/>
            <person name="Rusch D."/>
            <person name="Podicherti R."/>
            <person name="Tsui H.-C.T."/>
            <person name="Winkler M.E."/>
        </authorList>
    </citation>
    <scope>NUCLEOTIDE SEQUENCE [LARGE SCALE GENOMIC DNA]</scope>
    <source>
        <strain evidence="1 2">C305</strain>
    </source>
</reference>
<protein>
    <submittedName>
        <fullName evidence="1">Uncharacterized protein</fullName>
    </submittedName>
</protein>
<dbReference type="AlphaFoldDB" id="A0A2U2XE55"/>